<dbReference type="InterPro" id="IPR036005">
    <property type="entry name" value="Creatinase/aminopeptidase-like"/>
</dbReference>
<keyword evidence="3" id="KW-1185">Reference proteome</keyword>
<feature type="domain" description="Peptidase M24" evidence="1">
    <location>
        <begin position="130"/>
        <end position="325"/>
    </location>
</feature>
<protein>
    <submittedName>
        <fullName evidence="2">Xaa-Pro aminopeptidase</fullName>
    </submittedName>
</protein>
<evidence type="ECO:0000313" key="3">
    <source>
        <dbReference type="Proteomes" id="UP000182347"/>
    </source>
</evidence>
<dbReference type="Gene3D" id="3.90.230.10">
    <property type="entry name" value="Creatinase/methionine aminopeptidase superfamily"/>
    <property type="match status" value="1"/>
</dbReference>
<dbReference type="GO" id="GO:0004177">
    <property type="term" value="F:aminopeptidase activity"/>
    <property type="evidence" value="ECO:0007669"/>
    <property type="project" value="UniProtKB-KW"/>
</dbReference>
<accession>A0A1G9N960</accession>
<dbReference type="CDD" id="cd01066">
    <property type="entry name" value="APP_MetAP"/>
    <property type="match status" value="1"/>
</dbReference>
<dbReference type="AlphaFoldDB" id="A0A1G9N960"/>
<name>A0A1G9N960_9BACI</name>
<dbReference type="OrthoDB" id="4850044at2"/>
<evidence type="ECO:0000313" key="2">
    <source>
        <dbReference type="EMBL" id="SDL83046.1"/>
    </source>
</evidence>
<dbReference type="RefSeq" id="WP_074597638.1">
    <property type="nucleotide sequence ID" value="NZ_FNHF01000001.1"/>
</dbReference>
<reference evidence="3" key="1">
    <citation type="submission" date="2016-10" db="EMBL/GenBank/DDBJ databases">
        <authorList>
            <person name="Varghese N."/>
            <person name="Submissions S."/>
        </authorList>
    </citation>
    <scope>NUCLEOTIDE SEQUENCE [LARGE SCALE GENOMIC DNA]</scope>
    <source>
        <strain evidence="3">CGMCC 1.6199</strain>
    </source>
</reference>
<dbReference type="InterPro" id="IPR050659">
    <property type="entry name" value="Peptidase_M24B"/>
</dbReference>
<dbReference type="InterPro" id="IPR029149">
    <property type="entry name" value="Creatin/AminoP/Spt16_N"/>
</dbReference>
<dbReference type="Pfam" id="PF00557">
    <property type="entry name" value="Peptidase_M24"/>
    <property type="match status" value="1"/>
</dbReference>
<dbReference type="STRING" id="482461.SAMN05216244_0903"/>
<sequence>MVENRKVHRLREMLTAVNKTGLLLTLQKNISWLTNGRSFINTASEKSPAHILVTKEKIGLFVNNIEAERLIEEEFDLEFDYTEVFPWYEPKQFELLLSNYVDKQDLLFDLQVEEQLLQIRTILTGEDRKEVREQGTLTGEAVEQVAFELKQGESEYQLAGRLAKCCLERGLEPIVNLAAVDDRTFKRRHPLPTSNRLERYAMLVVCTRKKGKIVSASRLVHFGEPSDTIKERHRGVIAVDSRLIASTEPGVDFHTLYELMQTAYSDAGYPEEWRYHHQGGLTGYNTREKLLLPDHADCVVQTGQVFAWNPSIAGVKSEDTILVGEDGSENVSYTGNYPMLEVKAGNKVVERPDILIR</sequence>
<organism evidence="2 3">
    <name type="scientific">Sediminibacillus halophilus</name>
    <dbReference type="NCBI Taxonomy" id="482461"/>
    <lineage>
        <taxon>Bacteria</taxon>
        <taxon>Bacillati</taxon>
        <taxon>Bacillota</taxon>
        <taxon>Bacilli</taxon>
        <taxon>Bacillales</taxon>
        <taxon>Bacillaceae</taxon>
        <taxon>Sediminibacillus</taxon>
    </lineage>
</organism>
<dbReference type="InterPro" id="IPR000994">
    <property type="entry name" value="Pept_M24"/>
</dbReference>
<dbReference type="EMBL" id="FNHF01000001">
    <property type="protein sequence ID" value="SDL83046.1"/>
    <property type="molecule type" value="Genomic_DNA"/>
</dbReference>
<keyword evidence="2" id="KW-0378">Hydrolase</keyword>
<evidence type="ECO:0000259" key="1">
    <source>
        <dbReference type="Pfam" id="PF00557"/>
    </source>
</evidence>
<keyword evidence="2" id="KW-0645">Protease</keyword>
<keyword evidence="2" id="KW-0031">Aminopeptidase</keyword>
<dbReference type="Proteomes" id="UP000182347">
    <property type="component" value="Unassembled WGS sequence"/>
</dbReference>
<dbReference type="SUPFAM" id="SSF55920">
    <property type="entry name" value="Creatinase/aminopeptidase"/>
    <property type="match status" value="1"/>
</dbReference>
<dbReference type="SUPFAM" id="SSF53092">
    <property type="entry name" value="Creatinase/prolidase N-terminal domain"/>
    <property type="match status" value="1"/>
</dbReference>
<proteinExistence type="predicted"/>
<dbReference type="PANTHER" id="PTHR46112:SF2">
    <property type="entry name" value="XAA-PRO AMINOPEPTIDASE P-RELATED"/>
    <property type="match status" value="1"/>
</dbReference>
<gene>
    <name evidence="2" type="ORF">SAMN05216244_0903</name>
</gene>
<dbReference type="PANTHER" id="PTHR46112">
    <property type="entry name" value="AMINOPEPTIDASE"/>
    <property type="match status" value="1"/>
</dbReference>